<reference evidence="10 11" key="1">
    <citation type="submission" date="2021-01" db="EMBL/GenBank/DDBJ databases">
        <title>Whole genome shotgun sequence of Asanoa iriomotensis NBRC 100142.</title>
        <authorList>
            <person name="Komaki H."/>
            <person name="Tamura T."/>
        </authorList>
    </citation>
    <scope>NUCLEOTIDE SEQUENCE [LARGE SCALE GENOMIC DNA]</scope>
    <source>
        <strain evidence="10 11">NBRC 100142</strain>
    </source>
</reference>
<evidence type="ECO:0000313" key="11">
    <source>
        <dbReference type="Proteomes" id="UP000624325"/>
    </source>
</evidence>
<feature type="domain" description="Ricin B lectin" evidence="9">
    <location>
        <begin position="379"/>
        <end position="505"/>
    </location>
</feature>
<organism evidence="10 11">
    <name type="scientific">Asanoa iriomotensis</name>
    <dbReference type="NCBI Taxonomy" id="234613"/>
    <lineage>
        <taxon>Bacteria</taxon>
        <taxon>Bacillati</taxon>
        <taxon>Actinomycetota</taxon>
        <taxon>Actinomycetes</taxon>
        <taxon>Micromonosporales</taxon>
        <taxon>Micromonosporaceae</taxon>
        <taxon>Asanoa</taxon>
    </lineage>
</organism>
<dbReference type="PROSITE" id="PS51257">
    <property type="entry name" value="PROKAR_LIPOPROTEIN"/>
    <property type="match status" value="1"/>
</dbReference>
<dbReference type="PRINTS" id="PR00861">
    <property type="entry name" value="ALYTICPTASE"/>
</dbReference>
<keyword evidence="11" id="KW-1185">Reference proteome</keyword>
<evidence type="ECO:0000313" key="10">
    <source>
        <dbReference type="EMBL" id="GIF55800.1"/>
    </source>
</evidence>
<dbReference type="Proteomes" id="UP000624325">
    <property type="component" value="Unassembled WGS sequence"/>
</dbReference>
<evidence type="ECO:0000256" key="6">
    <source>
        <dbReference type="ARBA" id="ARBA00023145"/>
    </source>
</evidence>
<dbReference type="Gene3D" id="2.40.10.10">
    <property type="entry name" value="Trypsin-like serine proteases"/>
    <property type="match status" value="2"/>
</dbReference>
<evidence type="ECO:0000256" key="3">
    <source>
        <dbReference type="ARBA" id="ARBA00022729"/>
    </source>
</evidence>
<evidence type="ECO:0000256" key="2">
    <source>
        <dbReference type="ARBA" id="ARBA00022670"/>
    </source>
</evidence>
<dbReference type="Pfam" id="PF02983">
    <property type="entry name" value="Pro_Al_protease"/>
    <property type="match status" value="1"/>
</dbReference>
<dbReference type="Gene3D" id="2.80.10.50">
    <property type="match status" value="2"/>
</dbReference>
<dbReference type="InterPro" id="IPR009003">
    <property type="entry name" value="Peptidase_S1_PA"/>
</dbReference>
<keyword evidence="2" id="KW-0645">Protease</keyword>
<name>A0ABQ4BZ64_9ACTN</name>
<proteinExistence type="inferred from homology"/>
<dbReference type="InterPro" id="IPR043504">
    <property type="entry name" value="Peptidase_S1_PA_chymotrypsin"/>
</dbReference>
<dbReference type="EMBL" id="BONC01000010">
    <property type="protein sequence ID" value="GIF55800.1"/>
    <property type="molecule type" value="Genomic_DNA"/>
</dbReference>
<evidence type="ECO:0000256" key="7">
    <source>
        <dbReference type="ARBA" id="ARBA00023157"/>
    </source>
</evidence>
<comment type="similarity">
    <text evidence="1">Belongs to the peptidase S1 family.</text>
</comment>
<evidence type="ECO:0000256" key="4">
    <source>
        <dbReference type="ARBA" id="ARBA00022801"/>
    </source>
</evidence>
<evidence type="ECO:0000256" key="1">
    <source>
        <dbReference type="ARBA" id="ARBA00007664"/>
    </source>
</evidence>
<gene>
    <name evidence="10" type="ORF">Air01nite_18950</name>
</gene>
<comment type="caution">
    <text evidence="10">The sequence shown here is derived from an EMBL/GenBank/DDBJ whole genome shotgun (WGS) entry which is preliminary data.</text>
</comment>
<evidence type="ECO:0000256" key="8">
    <source>
        <dbReference type="SAM" id="SignalP"/>
    </source>
</evidence>
<dbReference type="Pfam" id="PF00652">
    <property type="entry name" value="Ricin_B_lectin"/>
    <property type="match status" value="1"/>
</dbReference>
<dbReference type="InterPro" id="IPR000772">
    <property type="entry name" value="Ricin_B_lectin"/>
</dbReference>
<dbReference type="SUPFAM" id="SSF50494">
    <property type="entry name" value="Trypsin-like serine proteases"/>
    <property type="match status" value="1"/>
</dbReference>
<protein>
    <recommendedName>
        <fullName evidence="9">Ricin B lectin domain-containing protein</fullName>
    </recommendedName>
</protein>
<accession>A0ABQ4BZ64</accession>
<dbReference type="Gene3D" id="3.30.300.50">
    <property type="match status" value="2"/>
</dbReference>
<dbReference type="InterPro" id="IPR001316">
    <property type="entry name" value="Pept_S1A_streptogrisin"/>
</dbReference>
<keyword evidence="5" id="KW-0720">Serine protease</keyword>
<sequence length="505" mass="51431">MRPTALIGAAALAAACVLVPTAGHAEPPPSPTTQTLAPGMRQALQRDLGLSGQQVDIRLAHESAAPAVERNLAARLGDRFGGAWYDAGAGRLAVAVIGADPAARRAVEQAGARAVTVRYGAVALNTAKRALDATGAGAGVHSWWVDPATDSVTIAGDPAAARAFAKAAGLPASQLTVRPESTAPAPLYDIRGGDQYVINGNTLCSVGFSVNNGGFVTAGHCGGTGSPTLGYNNVSQGNFAGSSFPTNDYAWVRTNGNWTPRPWVNNYAGGNANVAGSNEAPVGAGVCRSGRTTGWRCGTVQAKNVTVNYSGQLVYGLTSTTACAEGGDSGGAWLWGDQAQGVTSGGSGNCSSGGTTLFQPVNEILGAYGLQLTTSGGGGGTSRIVGYANKCVDVPNSNGVDGQFLWLWTCNGTGAQNWTFPGDGTIRNFGLCMDVAWGSTANGAVVQLANCNSTGAQQWVLTGAGDLVNPQANKCLDVSGWNSADGARLIIWDCHGGANQKWRRA</sequence>
<feature type="signal peptide" evidence="8">
    <location>
        <begin position="1"/>
        <end position="25"/>
    </location>
</feature>
<dbReference type="SMART" id="SM00458">
    <property type="entry name" value="RICIN"/>
    <property type="match status" value="1"/>
</dbReference>
<evidence type="ECO:0000259" key="9">
    <source>
        <dbReference type="SMART" id="SM00458"/>
    </source>
</evidence>
<evidence type="ECO:0000256" key="5">
    <source>
        <dbReference type="ARBA" id="ARBA00022825"/>
    </source>
</evidence>
<dbReference type="RefSeq" id="WP_239090605.1">
    <property type="nucleotide sequence ID" value="NZ_BAAALU010000001.1"/>
</dbReference>
<keyword evidence="6" id="KW-0865">Zymogen</keyword>
<feature type="chain" id="PRO_5047361650" description="Ricin B lectin domain-containing protein" evidence="8">
    <location>
        <begin position="26"/>
        <end position="505"/>
    </location>
</feature>
<dbReference type="InterPro" id="IPR035992">
    <property type="entry name" value="Ricin_B-like_lectins"/>
</dbReference>
<dbReference type="InterPro" id="IPR035070">
    <property type="entry name" value="Streptogrisin_prodomain"/>
</dbReference>
<keyword evidence="3 8" id="KW-0732">Signal</keyword>
<dbReference type="PROSITE" id="PS50231">
    <property type="entry name" value="RICIN_B_LECTIN"/>
    <property type="match status" value="1"/>
</dbReference>
<keyword evidence="7" id="KW-1015">Disulfide bond</keyword>
<dbReference type="CDD" id="cd21112">
    <property type="entry name" value="alphaLP-like"/>
    <property type="match status" value="1"/>
</dbReference>
<dbReference type="SUPFAM" id="SSF50370">
    <property type="entry name" value="Ricin B-like lectins"/>
    <property type="match status" value="1"/>
</dbReference>
<keyword evidence="4" id="KW-0378">Hydrolase</keyword>
<dbReference type="InterPro" id="IPR004236">
    <property type="entry name" value="Pept_S1_alpha_lytic"/>
</dbReference>